<gene>
    <name evidence="1" type="ORF">DFQ27_009656</name>
</gene>
<evidence type="ECO:0000313" key="2">
    <source>
        <dbReference type="Proteomes" id="UP000807716"/>
    </source>
</evidence>
<keyword evidence="2" id="KW-1185">Reference proteome</keyword>
<feature type="non-terminal residue" evidence="1">
    <location>
        <position position="187"/>
    </location>
</feature>
<dbReference type="AlphaFoldDB" id="A0A9P6PPY9"/>
<accession>A0A9P6PPY9</accession>
<proteinExistence type="predicted"/>
<comment type="caution">
    <text evidence="1">The sequence shown here is derived from an EMBL/GenBank/DDBJ whole genome shotgun (WGS) entry which is preliminary data.</text>
</comment>
<evidence type="ECO:0000313" key="1">
    <source>
        <dbReference type="EMBL" id="KAG0250019.1"/>
    </source>
</evidence>
<organism evidence="1 2">
    <name type="scientific">Actinomortierella ambigua</name>
    <dbReference type="NCBI Taxonomy" id="1343610"/>
    <lineage>
        <taxon>Eukaryota</taxon>
        <taxon>Fungi</taxon>
        <taxon>Fungi incertae sedis</taxon>
        <taxon>Mucoromycota</taxon>
        <taxon>Mortierellomycotina</taxon>
        <taxon>Mortierellomycetes</taxon>
        <taxon>Mortierellales</taxon>
        <taxon>Mortierellaceae</taxon>
        <taxon>Actinomortierella</taxon>
    </lineage>
</organism>
<name>A0A9P6PPY9_9FUNG</name>
<dbReference type="Proteomes" id="UP000807716">
    <property type="component" value="Unassembled WGS sequence"/>
</dbReference>
<dbReference type="EMBL" id="JAAAJB010000909">
    <property type="protein sequence ID" value="KAG0250019.1"/>
    <property type="molecule type" value="Genomic_DNA"/>
</dbReference>
<reference evidence="1" key="1">
    <citation type="journal article" date="2020" name="Fungal Divers.">
        <title>Resolving the Mortierellaceae phylogeny through synthesis of multi-gene phylogenetics and phylogenomics.</title>
        <authorList>
            <person name="Vandepol N."/>
            <person name="Liber J."/>
            <person name="Desiro A."/>
            <person name="Na H."/>
            <person name="Kennedy M."/>
            <person name="Barry K."/>
            <person name="Grigoriev I.V."/>
            <person name="Miller A.N."/>
            <person name="O'Donnell K."/>
            <person name="Stajich J.E."/>
            <person name="Bonito G."/>
        </authorList>
    </citation>
    <scope>NUCLEOTIDE SEQUENCE</scope>
    <source>
        <strain evidence="1">BC1065</strain>
    </source>
</reference>
<protein>
    <submittedName>
        <fullName evidence="1">Uncharacterized protein</fullName>
    </submittedName>
</protein>
<sequence>IISNAFAVDIEQLVASWMPSRPKFPTRSVELNATERLDSKHAGMTEALHRTLPALNVSKSTVTSYSPFSRANRGVTMDAQTVSPNHPTNQVFSLKDTIITTTNTDNSDIDDGGSSIYGAYKEQKQHGRGDLTEAVYETLKDFQGVCIPRNKAAGYDEIVLVVVDIVGAPMEVDTLSHEERLKIADSL</sequence>